<feature type="domain" description="SH3" evidence="5">
    <location>
        <begin position="626"/>
        <end position="689"/>
    </location>
</feature>
<reference evidence="8" key="2">
    <citation type="submission" date="2023-04" db="EMBL/GenBank/DDBJ databases">
        <authorList>
            <person name="Bu L."/>
            <person name="Lu L."/>
            <person name="Laidemitt M.R."/>
            <person name="Zhang S.M."/>
            <person name="Mutuku M."/>
            <person name="Mkoji G."/>
            <person name="Steinauer M."/>
            <person name="Loker E.S."/>
        </authorList>
    </citation>
    <scope>NUCLEOTIDE SEQUENCE</scope>
    <source>
        <strain evidence="8">KasaAsao</strain>
        <tissue evidence="8">Whole Snail</tissue>
    </source>
</reference>
<keyword evidence="9" id="KW-1185">Reference proteome</keyword>
<dbReference type="PROSITE" id="PS50010">
    <property type="entry name" value="DH_2"/>
    <property type="match status" value="1"/>
</dbReference>
<evidence type="ECO:0000256" key="4">
    <source>
        <dbReference type="SAM" id="Coils"/>
    </source>
</evidence>
<keyword evidence="4" id="KW-0175">Coiled coil</keyword>
<gene>
    <name evidence="8" type="ORF">Bpfe_002447</name>
</gene>
<dbReference type="AlphaFoldDB" id="A0AAD8C9K2"/>
<dbReference type="SMART" id="SM00325">
    <property type="entry name" value="RhoGEF"/>
    <property type="match status" value="1"/>
</dbReference>
<dbReference type="Gene3D" id="1.20.1270.60">
    <property type="entry name" value="Arfaptin homology (AH) domain/BAR domain"/>
    <property type="match status" value="1"/>
</dbReference>
<feature type="domain" description="BAR" evidence="7">
    <location>
        <begin position="349"/>
        <end position="550"/>
    </location>
</feature>
<dbReference type="EMBL" id="JASAOG010000005">
    <property type="protein sequence ID" value="KAK0068512.1"/>
    <property type="molecule type" value="Genomic_DNA"/>
</dbReference>
<dbReference type="PANTHER" id="PTHR22834">
    <property type="entry name" value="NUCLEAR FUSION PROTEIN FUS2"/>
    <property type="match status" value="1"/>
</dbReference>
<dbReference type="GO" id="GO:0005085">
    <property type="term" value="F:guanyl-nucleotide exchange factor activity"/>
    <property type="evidence" value="ECO:0007669"/>
    <property type="project" value="UniProtKB-KW"/>
</dbReference>
<reference evidence="8" key="1">
    <citation type="journal article" date="2023" name="PLoS Negl. Trop. Dis.">
        <title>A genome sequence for Biomphalaria pfeifferi, the major vector snail for the human-infecting parasite Schistosoma mansoni.</title>
        <authorList>
            <person name="Bu L."/>
            <person name="Lu L."/>
            <person name="Laidemitt M.R."/>
            <person name="Zhang S.M."/>
            <person name="Mutuku M."/>
            <person name="Mkoji G."/>
            <person name="Steinauer M."/>
            <person name="Loker E.S."/>
        </authorList>
    </citation>
    <scope>NUCLEOTIDE SEQUENCE</scope>
    <source>
        <strain evidence="8">KasaAsao</strain>
    </source>
</reference>
<dbReference type="InterPro" id="IPR004148">
    <property type="entry name" value="BAR_dom"/>
</dbReference>
<name>A0AAD8C9K2_BIOPF</name>
<dbReference type="CDD" id="cd00160">
    <property type="entry name" value="RhoGEF"/>
    <property type="match status" value="1"/>
</dbReference>
<feature type="non-terminal residue" evidence="8">
    <location>
        <position position="808"/>
    </location>
</feature>
<keyword evidence="1 3" id="KW-0728">SH3 domain</keyword>
<dbReference type="Gene3D" id="2.30.30.40">
    <property type="entry name" value="SH3 Domains"/>
    <property type="match status" value="2"/>
</dbReference>
<dbReference type="SUPFAM" id="SSF50044">
    <property type="entry name" value="SH3-domain"/>
    <property type="match status" value="2"/>
</dbReference>
<protein>
    <submittedName>
        <fullName evidence="8">Dynamin-binding protein</fullName>
    </submittedName>
</protein>
<evidence type="ECO:0000313" key="9">
    <source>
        <dbReference type="Proteomes" id="UP001233172"/>
    </source>
</evidence>
<proteinExistence type="predicted"/>
<dbReference type="InterPro" id="IPR027267">
    <property type="entry name" value="AH/BAR_dom_sf"/>
</dbReference>
<comment type="caution">
    <text evidence="8">The sequence shown here is derived from an EMBL/GenBank/DDBJ whole genome shotgun (WGS) entry which is preliminary data.</text>
</comment>
<dbReference type="SUPFAM" id="SSF103657">
    <property type="entry name" value="BAR/IMD domain-like"/>
    <property type="match status" value="1"/>
</dbReference>
<dbReference type="InterPro" id="IPR051492">
    <property type="entry name" value="Dynamin-Rho_GEF"/>
</dbReference>
<dbReference type="PANTHER" id="PTHR22834:SF20">
    <property type="entry name" value="SH3 DOMAIN-CONTAINING PROTEIN"/>
    <property type="match status" value="1"/>
</dbReference>
<dbReference type="InterPro" id="IPR000219">
    <property type="entry name" value="DH_dom"/>
</dbReference>
<evidence type="ECO:0000256" key="1">
    <source>
        <dbReference type="ARBA" id="ARBA00022443"/>
    </source>
</evidence>
<feature type="domain" description="DH" evidence="6">
    <location>
        <begin position="125"/>
        <end position="308"/>
    </location>
</feature>
<dbReference type="Proteomes" id="UP001233172">
    <property type="component" value="Unassembled WGS sequence"/>
</dbReference>
<keyword evidence="2" id="KW-0344">Guanine-nucleotide releasing factor</keyword>
<dbReference type="InterPro" id="IPR036028">
    <property type="entry name" value="SH3-like_dom_sf"/>
</dbReference>
<dbReference type="Pfam" id="PF03114">
    <property type="entry name" value="BAR"/>
    <property type="match status" value="1"/>
</dbReference>
<feature type="domain" description="SH3" evidence="5">
    <location>
        <begin position="743"/>
        <end position="807"/>
    </location>
</feature>
<organism evidence="8 9">
    <name type="scientific">Biomphalaria pfeifferi</name>
    <name type="common">Bloodfluke planorb</name>
    <name type="synonym">Freshwater snail</name>
    <dbReference type="NCBI Taxonomy" id="112525"/>
    <lineage>
        <taxon>Eukaryota</taxon>
        <taxon>Metazoa</taxon>
        <taxon>Spiralia</taxon>
        <taxon>Lophotrochozoa</taxon>
        <taxon>Mollusca</taxon>
        <taxon>Gastropoda</taxon>
        <taxon>Heterobranchia</taxon>
        <taxon>Euthyneura</taxon>
        <taxon>Panpulmonata</taxon>
        <taxon>Hygrophila</taxon>
        <taxon>Lymnaeoidea</taxon>
        <taxon>Planorbidae</taxon>
        <taxon>Biomphalaria</taxon>
    </lineage>
</organism>
<dbReference type="Pfam" id="PF00621">
    <property type="entry name" value="RhoGEF"/>
    <property type="match status" value="1"/>
</dbReference>
<dbReference type="InterPro" id="IPR035899">
    <property type="entry name" value="DBL_dom_sf"/>
</dbReference>
<dbReference type="InterPro" id="IPR001452">
    <property type="entry name" value="SH3_domain"/>
</dbReference>
<dbReference type="SUPFAM" id="SSF48065">
    <property type="entry name" value="DBL homology domain (DH-domain)"/>
    <property type="match status" value="1"/>
</dbReference>
<accession>A0AAD8C9K2</accession>
<dbReference type="GO" id="GO:0005737">
    <property type="term" value="C:cytoplasm"/>
    <property type="evidence" value="ECO:0007669"/>
    <property type="project" value="InterPro"/>
</dbReference>
<dbReference type="PROSITE" id="PS50002">
    <property type="entry name" value="SH3"/>
    <property type="match status" value="2"/>
</dbReference>
<evidence type="ECO:0000256" key="2">
    <source>
        <dbReference type="ARBA" id="ARBA00022658"/>
    </source>
</evidence>
<dbReference type="SMART" id="SM00326">
    <property type="entry name" value="SH3"/>
    <property type="match status" value="2"/>
</dbReference>
<dbReference type="Gene3D" id="1.20.900.10">
    <property type="entry name" value="Dbl homology (DH) domain"/>
    <property type="match status" value="1"/>
</dbReference>
<evidence type="ECO:0000313" key="8">
    <source>
        <dbReference type="EMBL" id="KAK0068512.1"/>
    </source>
</evidence>
<dbReference type="Pfam" id="PF00018">
    <property type="entry name" value="SH3_1"/>
    <property type="match status" value="1"/>
</dbReference>
<evidence type="ECO:0000259" key="6">
    <source>
        <dbReference type="PROSITE" id="PS50010"/>
    </source>
</evidence>
<feature type="coiled-coil region" evidence="4">
    <location>
        <begin position="10"/>
        <end position="128"/>
    </location>
</feature>
<sequence>SIGSFSPELVMDIKSKLEENQKDIKKYEETRKDILQKLQLPNAVPAGEQASQDDLDFVESTLSGLKEEEKHLKENLFLLVPHEARLEKARLLAAQHAAQQAEEEERRREEERKRAIELKERRREQRGKVIEEIIETEKDYLLSLQLCLETFMDGQKVPAGVDVEFLLGNMEEIADVSQKVLATLETSVSGKNFEEQIVGKCFTHFSEDMKNTYAPYCRNHDDVIQAMERYTESPEVSDYLNKKLEKMREHMNVFDIAGVLIKPVQRILKYPLLLNELHKNTDDGHDDKEEIEKAIREMTDVAKAINEYKRRKDLVYKYKKSSDQTFSDKISKLNLHSIKKKSSRIKGRLSTNFGIALSMRDENFELEEAKFRNLEKAVKIFLRSVMQFLENSAEAMRCQETVVDDITQFYSGKDSVEARKLQVVVTKLLDLYDQMKKNIDQTVVIPLNTLVGLFNGPSHVIEKRFDKLLDYNSQLGKAENDKELQAAKNDYEAMNAQLLDELPKFYNHAFNLLKHCISAFVLARRDFMDQSLKENCVLLELPSMQSKGSTIETFNIRHTTAFDQMSLLSFIPRGYNPRVDAIKADKAKLRGKLPIDNGTLHVPHNVITQSGSQTEEQKQHLIQKYLSDKLFTVIHTYNASDIMDISLTEGSLVGVVKELDPMGNKERWFVDDGVNKGFIPCNVLTPYKPSPCHSGSSASIEEDILSIQSYDSSENIVLCGNDGRVTYSPGASNIEATLKQQPQVDYQYYALYDFQARHPNEASLRAGHPVTVLAFKDVDGNAEWWLVETEDQQRGYAPANYMAAMPLS</sequence>
<dbReference type="PROSITE" id="PS51021">
    <property type="entry name" value="BAR"/>
    <property type="match status" value="1"/>
</dbReference>
<evidence type="ECO:0000259" key="5">
    <source>
        <dbReference type="PROSITE" id="PS50002"/>
    </source>
</evidence>
<evidence type="ECO:0000256" key="3">
    <source>
        <dbReference type="PROSITE-ProRule" id="PRU00192"/>
    </source>
</evidence>
<evidence type="ECO:0000259" key="7">
    <source>
        <dbReference type="PROSITE" id="PS51021"/>
    </source>
</evidence>
<dbReference type="SMART" id="SM00721">
    <property type="entry name" value="BAR"/>
    <property type="match status" value="1"/>
</dbReference>